<proteinExistence type="predicted"/>
<gene>
    <name evidence="2" type="ORF">HID58_007105</name>
</gene>
<dbReference type="Pfam" id="PF07734">
    <property type="entry name" value="FBA_1"/>
    <property type="match status" value="1"/>
</dbReference>
<accession>A0ABQ8EDA2</accession>
<organism evidence="2 3">
    <name type="scientific">Brassica napus</name>
    <name type="common">Rape</name>
    <dbReference type="NCBI Taxonomy" id="3708"/>
    <lineage>
        <taxon>Eukaryota</taxon>
        <taxon>Viridiplantae</taxon>
        <taxon>Streptophyta</taxon>
        <taxon>Embryophyta</taxon>
        <taxon>Tracheophyta</taxon>
        <taxon>Spermatophyta</taxon>
        <taxon>Magnoliopsida</taxon>
        <taxon>eudicotyledons</taxon>
        <taxon>Gunneridae</taxon>
        <taxon>Pentapetalae</taxon>
        <taxon>rosids</taxon>
        <taxon>malvids</taxon>
        <taxon>Brassicales</taxon>
        <taxon>Brassicaceae</taxon>
        <taxon>Brassiceae</taxon>
        <taxon>Brassica</taxon>
    </lineage>
</organism>
<name>A0ABQ8EDA2_BRANA</name>
<dbReference type="InterPro" id="IPR006527">
    <property type="entry name" value="F-box-assoc_dom_typ1"/>
</dbReference>
<evidence type="ECO:0000313" key="2">
    <source>
        <dbReference type="EMBL" id="KAH0939644.1"/>
    </source>
</evidence>
<feature type="domain" description="F-box associated beta-propeller type 1" evidence="1">
    <location>
        <begin position="120"/>
        <end position="267"/>
    </location>
</feature>
<evidence type="ECO:0000313" key="3">
    <source>
        <dbReference type="Proteomes" id="UP000824890"/>
    </source>
</evidence>
<protein>
    <recommendedName>
        <fullName evidence="1">F-box associated beta-propeller type 1 domain-containing protein</fullName>
    </recommendedName>
</protein>
<dbReference type="Proteomes" id="UP000824890">
    <property type="component" value="Unassembled WGS sequence"/>
</dbReference>
<reference evidence="2 3" key="1">
    <citation type="submission" date="2021-05" db="EMBL/GenBank/DDBJ databases">
        <title>Genome Assembly of Synthetic Allotetraploid Brassica napus Reveals Homoeologous Exchanges between Subgenomes.</title>
        <authorList>
            <person name="Davis J.T."/>
        </authorList>
    </citation>
    <scope>NUCLEOTIDE SEQUENCE [LARGE SCALE GENOMIC DNA]</scope>
    <source>
        <strain evidence="3">cv. Da-Ae</strain>
        <tissue evidence="2">Seedling</tissue>
    </source>
</reference>
<comment type="caution">
    <text evidence="2">The sequence shown here is derived from an EMBL/GenBank/DDBJ whole genome shotgun (WGS) entry which is preliminary data.</text>
</comment>
<evidence type="ECO:0000259" key="1">
    <source>
        <dbReference type="Pfam" id="PF07734"/>
    </source>
</evidence>
<dbReference type="EMBL" id="JAGKQM010000002">
    <property type="protein sequence ID" value="KAH0939644.1"/>
    <property type="molecule type" value="Genomic_DNA"/>
</dbReference>
<sequence length="268" mass="30934">MFPTLKRHREELLRLPEDVVELILERLPERQQLIHMSRGPDILFVSTNVYDDDGRLVKRVNDLDARRFAFGSSSAYTVHVPTNWGGTSVCHSNCDGLLCLYSIYNPSVCVVMNPATRWHGSLYWLTDCEEEPKVLSFDLHTETFYVICDAPFAHVLDPWSVTICILDNRLCVSKKAWPTQDIWSFQYSNMTWTKMCSIDLTQTFSWLGEPEWSLEPIAILDKHKLLLQGRDYRGAIFILDLLTNSYHLLVKPSYSPISLCYSQSLFSV</sequence>
<keyword evidence="3" id="KW-1185">Reference proteome</keyword>